<comment type="caution">
    <text evidence="1">The sequence shown here is derived from an EMBL/GenBank/DDBJ whole genome shotgun (WGS) entry which is preliminary data.</text>
</comment>
<dbReference type="AlphaFoldDB" id="A0A8H4BED4"/>
<evidence type="ECO:0000313" key="1">
    <source>
        <dbReference type="EMBL" id="KAF1800729.1"/>
    </source>
</evidence>
<dbReference type="Proteomes" id="UP000469890">
    <property type="component" value="Unassembled WGS sequence"/>
</dbReference>
<dbReference type="EMBL" id="JAAECE010000005">
    <property type="protein sequence ID" value="KAF1800729.1"/>
    <property type="molecule type" value="Genomic_DNA"/>
</dbReference>
<organism evidence="1 2">
    <name type="scientific">Mucor circinelloides f. lusitanicus</name>
    <name type="common">Mucor racemosus var. lusitanicus</name>
    <dbReference type="NCBI Taxonomy" id="29924"/>
    <lineage>
        <taxon>Eukaryota</taxon>
        <taxon>Fungi</taxon>
        <taxon>Fungi incertae sedis</taxon>
        <taxon>Mucoromycota</taxon>
        <taxon>Mucoromycotina</taxon>
        <taxon>Mucoromycetes</taxon>
        <taxon>Mucorales</taxon>
        <taxon>Mucorineae</taxon>
        <taxon>Mucoraceae</taxon>
        <taxon>Mucor</taxon>
    </lineage>
</organism>
<protein>
    <submittedName>
        <fullName evidence="1">Uncharacterized protein</fullName>
    </submittedName>
</protein>
<gene>
    <name evidence="1" type="ORF">FB192DRAFT_1473136</name>
</gene>
<accession>A0A8H4BED4</accession>
<reference evidence="1 2" key="1">
    <citation type="submission" date="2019-09" db="EMBL/GenBank/DDBJ databases">
        <authorList>
            <consortium name="DOE Joint Genome Institute"/>
            <person name="Mondo S.J."/>
            <person name="Navarro-Mendoza M.I."/>
            <person name="Perez-Arques C."/>
            <person name="Panchal S."/>
            <person name="Nicolas F.E."/>
            <person name="Ganguly P."/>
            <person name="Pangilinan J."/>
            <person name="Grigoriev I."/>
            <person name="Heitman J."/>
            <person name="Sanya K."/>
            <person name="Garre V."/>
        </authorList>
    </citation>
    <scope>NUCLEOTIDE SEQUENCE [LARGE SCALE GENOMIC DNA]</scope>
    <source>
        <strain evidence="1 2">MU402</strain>
    </source>
</reference>
<evidence type="ECO:0000313" key="2">
    <source>
        <dbReference type="Proteomes" id="UP000469890"/>
    </source>
</evidence>
<feature type="non-terminal residue" evidence="1">
    <location>
        <position position="1"/>
    </location>
</feature>
<sequence>TFIRPKIEYPLCIQNFNQKQLTRLERAEDDCLRLVINGHRNCSIKTFKVMLSIPTMQTRWFTLNTKYLLRLTTLPINSLAHQLHQNLPKYHWLKLLRNKNTIHKNYKQQINSYKIDLINNATEITVQACLNNLTIHPIFKLPMTRRERRRLLRYKMNWLLSGRKATCHCGSDISQKHTV</sequence>
<name>A0A8H4BED4_MUCCL</name>
<proteinExistence type="predicted"/>